<name>A0A157ZQW3_9BURK</name>
<gene>
    <name evidence="1" type="ORF">AWB80_01159</name>
</gene>
<evidence type="ECO:0000313" key="1">
    <source>
        <dbReference type="EMBL" id="SAK47910.1"/>
    </source>
</evidence>
<evidence type="ECO:0000313" key="2">
    <source>
        <dbReference type="Proteomes" id="UP000054911"/>
    </source>
</evidence>
<sequence>MSHIMTHPENGMEIIKAEDIGDRCFSGKGWSKYEQKINDVTVHYMARVNGDGIMTDVTDFKFK</sequence>
<reference evidence="1" key="1">
    <citation type="submission" date="2016-01" db="EMBL/GenBank/DDBJ databases">
        <authorList>
            <person name="Peeters C."/>
        </authorList>
    </citation>
    <scope>NUCLEOTIDE SEQUENCE [LARGE SCALE GENOMIC DNA]</scope>
    <source>
        <strain evidence="1">LMG 29323</strain>
    </source>
</reference>
<comment type="caution">
    <text evidence="1">The sequence shown here is derived from an EMBL/GenBank/DDBJ whole genome shotgun (WGS) entry which is preliminary data.</text>
</comment>
<dbReference type="AlphaFoldDB" id="A0A157ZQW3"/>
<proteinExistence type="predicted"/>
<organism evidence="1 2">
    <name type="scientific">Caballeronia pedi</name>
    <dbReference type="NCBI Taxonomy" id="1777141"/>
    <lineage>
        <taxon>Bacteria</taxon>
        <taxon>Pseudomonadati</taxon>
        <taxon>Pseudomonadota</taxon>
        <taxon>Betaproteobacteria</taxon>
        <taxon>Burkholderiales</taxon>
        <taxon>Burkholderiaceae</taxon>
        <taxon>Caballeronia</taxon>
    </lineage>
</organism>
<dbReference type="Proteomes" id="UP000054911">
    <property type="component" value="Unassembled WGS sequence"/>
</dbReference>
<keyword evidence="2" id="KW-1185">Reference proteome</keyword>
<protein>
    <submittedName>
        <fullName evidence="1">Uncharacterized protein</fullName>
    </submittedName>
</protein>
<dbReference type="EMBL" id="FCOE02000003">
    <property type="protein sequence ID" value="SAK47910.1"/>
    <property type="molecule type" value="Genomic_DNA"/>
</dbReference>
<accession>A0A157ZQW3</accession>